<evidence type="ECO:0008006" key="3">
    <source>
        <dbReference type="Google" id="ProtNLM"/>
    </source>
</evidence>
<dbReference type="Proteomes" id="UP001285263">
    <property type="component" value="Unassembled WGS sequence"/>
</dbReference>
<dbReference type="PROSITE" id="PS51257">
    <property type="entry name" value="PROKAR_LIPOPROTEIN"/>
    <property type="match status" value="1"/>
</dbReference>
<reference evidence="1 2" key="1">
    <citation type="submission" date="2023-11" db="EMBL/GenBank/DDBJ databases">
        <title>Paucibacter sp. nov., isolated from fresh soil in Korea.</title>
        <authorList>
            <person name="Le N.T.T."/>
        </authorList>
    </citation>
    <scope>NUCLEOTIDE SEQUENCE [LARGE SCALE GENOMIC DNA]</scope>
    <source>
        <strain evidence="1 2">R3-3</strain>
    </source>
</reference>
<keyword evidence="2" id="KW-1185">Reference proteome</keyword>
<sequence length="44" mass="4921">MKFKKLLTRALLLAAVASLISGCIVVPRGGYHYHDRGGWDHRGR</sequence>
<evidence type="ECO:0000313" key="2">
    <source>
        <dbReference type="Proteomes" id="UP001285263"/>
    </source>
</evidence>
<evidence type="ECO:0000313" key="1">
    <source>
        <dbReference type="EMBL" id="MDY0748308.1"/>
    </source>
</evidence>
<comment type="caution">
    <text evidence="1">The sequence shown here is derived from an EMBL/GenBank/DDBJ whole genome shotgun (WGS) entry which is preliminary data.</text>
</comment>
<name>A0ABU5DRE2_9BURK</name>
<protein>
    <recommendedName>
        <fullName evidence="3">Lipoprotein</fullName>
    </recommendedName>
</protein>
<gene>
    <name evidence="1" type="ORF">SNE35_27670</name>
</gene>
<organism evidence="1 2">
    <name type="scientific">Roseateles agri</name>
    <dbReference type="NCBI Taxonomy" id="3098619"/>
    <lineage>
        <taxon>Bacteria</taxon>
        <taxon>Pseudomonadati</taxon>
        <taxon>Pseudomonadota</taxon>
        <taxon>Betaproteobacteria</taxon>
        <taxon>Burkholderiales</taxon>
        <taxon>Sphaerotilaceae</taxon>
        <taxon>Roseateles</taxon>
    </lineage>
</organism>
<proteinExistence type="predicted"/>
<dbReference type="EMBL" id="JAXCLA010000010">
    <property type="protein sequence ID" value="MDY0748308.1"/>
    <property type="molecule type" value="Genomic_DNA"/>
</dbReference>
<accession>A0ABU5DRE2</accession>
<dbReference type="RefSeq" id="WP_320426280.1">
    <property type="nucleotide sequence ID" value="NZ_JAXCLA010000010.1"/>
</dbReference>